<gene>
    <name evidence="2" type="ORF">ACFQ16_19505</name>
</gene>
<protein>
    <submittedName>
        <fullName evidence="2">MarR family winged helix-turn-helix transcriptional regulator</fullName>
    </submittedName>
</protein>
<keyword evidence="3" id="KW-1185">Reference proteome</keyword>
<dbReference type="EMBL" id="JBHTIW010000016">
    <property type="protein sequence ID" value="MFD0921936.1"/>
    <property type="molecule type" value="Genomic_DNA"/>
</dbReference>
<evidence type="ECO:0000313" key="2">
    <source>
        <dbReference type="EMBL" id="MFD0921936.1"/>
    </source>
</evidence>
<proteinExistence type="predicted"/>
<dbReference type="InterPro" id="IPR000835">
    <property type="entry name" value="HTH_MarR-typ"/>
</dbReference>
<dbReference type="SMART" id="SM00347">
    <property type="entry name" value="HTH_MARR"/>
    <property type="match status" value="1"/>
</dbReference>
<dbReference type="Pfam" id="PF01047">
    <property type="entry name" value="MarR"/>
    <property type="match status" value="1"/>
</dbReference>
<sequence length="152" mass="17033">MPDNPLDEIELATAVLTRNFELLRRRSDVYTDLDRAEYLLLRTLEDLGPVGISALAAALGVDASTAGRQLTAMQAKGLVERTPAPTDRRCTIISPTDEGRRRMTATRTRRRKNTEALLADWTEEDMHAFADMLTRYNRAVTAQYIEPGEAKP</sequence>
<dbReference type="InterPro" id="IPR039422">
    <property type="entry name" value="MarR/SlyA-like"/>
</dbReference>
<evidence type="ECO:0000259" key="1">
    <source>
        <dbReference type="PROSITE" id="PS50995"/>
    </source>
</evidence>
<reference evidence="3" key="1">
    <citation type="journal article" date="2019" name="Int. J. Syst. Evol. Microbiol.">
        <title>The Global Catalogue of Microorganisms (GCM) 10K type strain sequencing project: providing services to taxonomists for standard genome sequencing and annotation.</title>
        <authorList>
            <consortium name="The Broad Institute Genomics Platform"/>
            <consortium name="The Broad Institute Genome Sequencing Center for Infectious Disease"/>
            <person name="Wu L."/>
            <person name="Ma J."/>
        </authorList>
    </citation>
    <scope>NUCLEOTIDE SEQUENCE [LARGE SCALE GENOMIC DNA]</scope>
    <source>
        <strain evidence="3">CCUG 56401</strain>
    </source>
</reference>
<dbReference type="RefSeq" id="WP_263253327.1">
    <property type="nucleotide sequence ID" value="NZ_BAABLT010000051.1"/>
</dbReference>
<dbReference type="PANTHER" id="PTHR33164:SF57">
    <property type="entry name" value="MARR-FAMILY TRANSCRIPTIONAL REGULATOR"/>
    <property type="match status" value="1"/>
</dbReference>
<comment type="caution">
    <text evidence="2">The sequence shown here is derived from an EMBL/GenBank/DDBJ whole genome shotgun (WGS) entry which is preliminary data.</text>
</comment>
<name>A0ABW3FTR8_9PSEU</name>
<dbReference type="SUPFAM" id="SSF46785">
    <property type="entry name" value="Winged helix' DNA-binding domain"/>
    <property type="match status" value="1"/>
</dbReference>
<dbReference type="PROSITE" id="PS50995">
    <property type="entry name" value="HTH_MARR_2"/>
    <property type="match status" value="1"/>
</dbReference>
<dbReference type="InterPro" id="IPR036390">
    <property type="entry name" value="WH_DNA-bd_sf"/>
</dbReference>
<dbReference type="PRINTS" id="PR00598">
    <property type="entry name" value="HTHMARR"/>
</dbReference>
<accession>A0ABW3FTR8</accession>
<feature type="domain" description="HTH marR-type" evidence="1">
    <location>
        <begin position="9"/>
        <end position="138"/>
    </location>
</feature>
<evidence type="ECO:0000313" key="3">
    <source>
        <dbReference type="Proteomes" id="UP001597018"/>
    </source>
</evidence>
<dbReference type="InterPro" id="IPR036388">
    <property type="entry name" value="WH-like_DNA-bd_sf"/>
</dbReference>
<organism evidence="2 3">
    <name type="scientific">Saccharopolyspora rosea</name>
    <dbReference type="NCBI Taxonomy" id="524884"/>
    <lineage>
        <taxon>Bacteria</taxon>
        <taxon>Bacillati</taxon>
        <taxon>Actinomycetota</taxon>
        <taxon>Actinomycetes</taxon>
        <taxon>Pseudonocardiales</taxon>
        <taxon>Pseudonocardiaceae</taxon>
        <taxon>Saccharopolyspora</taxon>
    </lineage>
</organism>
<dbReference type="PANTHER" id="PTHR33164">
    <property type="entry name" value="TRANSCRIPTIONAL REGULATOR, MARR FAMILY"/>
    <property type="match status" value="1"/>
</dbReference>
<dbReference type="Gene3D" id="1.10.10.10">
    <property type="entry name" value="Winged helix-like DNA-binding domain superfamily/Winged helix DNA-binding domain"/>
    <property type="match status" value="1"/>
</dbReference>
<dbReference type="Proteomes" id="UP001597018">
    <property type="component" value="Unassembled WGS sequence"/>
</dbReference>